<keyword evidence="9" id="KW-1185">Reference proteome</keyword>
<feature type="region of interest" description="Disordered" evidence="5">
    <location>
        <begin position="1082"/>
        <end position="1105"/>
    </location>
</feature>
<dbReference type="EnsemblMetazoa" id="CLYHEMT001677.1">
    <property type="protein sequence ID" value="CLYHEMP001677.1"/>
    <property type="gene ID" value="CLYHEMG001677"/>
</dbReference>
<feature type="compositionally biased region" description="Polar residues" evidence="5">
    <location>
        <begin position="258"/>
        <end position="272"/>
    </location>
</feature>
<feature type="domain" description="Bromo" evidence="6">
    <location>
        <begin position="1132"/>
        <end position="1202"/>
    </location>
</feature>
<feature type="region of interest" description="Disordered" evidence="5">
    <location>
        <begin position="249"/>
        <end position="304"/>
    </location>
</feature>
<dbReference type="SMART" id="SM00297">
    <property type="entry name" value="BROMO"/>
    <property type="match status" value="1"/>
</dbReference>
<evidence type="ECO:0008006" key="10">
    <source>
        <dbReference type="Google" id="ProtNLM"/>
    </source>
</evidence>
<dbReference type="InterPro" id="IPR005491">
    <property type="entry name" value="ENT_dom"/>
</dbReference>
<dbReference type="PANTHER" id="PTHR16500">
    <property type="entry name" value="BRCA2-INTERACTING TRANSCRIPTIONAL REPRESSOR EMSY"/>
    <property type="match status" value="1"/>
</dbReference>
<evidence type="ECO:0000259" key="6">
    <source>
        <dbReference type="PROSITE" id="PS50014"/>
    </source>
</evidence>
<dbReference type="SMART" id="SM01191">
    <property type="entry name" value="ENT"/>
    <property type="match status" value="1"/>
</dbReference>
<feature type="region of interest" description="Disordered" evidence="5">
    <location>
        <begin position="141"/>
        <end position="227"/>
    </location>
</feature>
<evidence type="ECO:0000313" key="8">
    <source>
        <dbReference type="EnsemblMetazoa" id="CLYHEMP001677.1"/>
    </source>
</evidence>
<evidence type="ECO:0000256" key="2">
    <source>
        <dbReference type="ARBA" id="ARBA00023117"/>
    </source>
</evidence>
<feature type="compositionally biased region" description="Low complexity" evidence="5">
    <location>
        <begin position="565"/>
        <end position="585"/>
    </location>
</feature>
<dbReference type="CDD" id="cd04369">
    <property type="entry name" value="Bromodomain"/>
    <property type="match status" value="1"/>
</dbReference>
<dbReference type="PANTHER" id="PTHR16500:SF3">
    <property type="entry name" value="BRCA2-INTERACTING TRANSCRIPTIONAL REPRESSOR EMSY"/>
    <property type="match status" value="1"/>
</dbReference>
<keyword evidence="2 4" id="KW-0103">Bromodomain</keyword>
<evidence type="ECO:0000256" key="3">
    <source>
        <dbReference type="ARBA" id="ARBA00023242"/>
    </source>
</evidence>
<keyword evidence="3" id="KW-0539">Nucleus</keyword>
<evidence type="ECO:0000256" key="1">
    <source>
        <dbReference type="ARBA" id="ARBA00004123"/>
    </source>
</evidence>
<feature type="domain" description="ENT" evidence="7">
    <location>
        <begin position="16"/>
        <end position="100"/>
    </location>
</feature>
<dbReference type="GO" id="GO:0006355">
    <property type="term" value="P:regulation of DNA-templated transcription"/>
    <property type="evidence" value="ECO:0007669"/>
    <property type="project" value="InterPro"/>
</dbReference>
<dbReference type="OrthoDB" id="784962at2759"/>
<dbReference type="PRINTS" id="PR00503">
    <property type="entry name" value="BROMODOMAIN"/>
</dbReference>
<evidence type="ECO:0000313" key="9">
    <source>
        <dbReference type="Proteomes" id="UP000594262"/>
    </source>
</evidence>
<dbReference type="InterPro" id="IPR036427">
    <property type="entry name" value="Bromodomain-like_sf"/>
</dbReference>
<dbReference type="InterPro" id="IPR033482">
    <property type="entry name" value="EMSY"/>
</dbReference>
<evidence type="ECO:0000256" key="4">
    <source>
        <dbReference type="PROSITE-ProRule" id="PRU00035"/>
    </source>
</evidence>
<feature type="region of interest" description="Disordered" evidence="5">
    <location>
        <begin position="565"/>
        <end position="588"/>
    </location>
</feature>
<dbReference type="Pfam" id="PF03735">
    <property type="entry name" value="ENT"/>
    <property type="match status" value="1"/>
</dbReference>
<dbReference type="SUPFAM" id="SSF47370">
    <property type="entry name" value="Bromodomain"/>
    <property type="match status" value="1"/>
</dbReference>
<dbReference type="GeneID" id="136801582"/>
<dbReference type="Gene3D" id="1.10.1240.40">
    <property type="entry name" value="ENT domain"/>
    <property type="match status" value="1"/>
</dbReference>
<dbReference type="Proteomes" id="UP000594262">
    <property type="component" value="Unplaced"/>
</dbReference>
<dbReference type="Gene3D" id="1.20.920.10">
    <property type="entry name" value="Bromodomain-like"/>
    <property type="match status" value="1"/>
</dbReference>
<sequence length="1241" mass="132784">MATESLAPEPMTREEAKRILRRLELDAYSAVVTAFRAQGDMNKSKKSILGELSNQLSISTERHRAEVRRVVNDDRLNDVAECMHGPGTSTEWGIEGCRLVSLMPRLVPQTVFTAKATAAANQAAENNQKLPIKSEIEVLPLPTKVKGLPPKSNHSDSKDDKSNAKSLLMNDSKHDDKLKKKKKSNILYTKPSPLALNKSLSNPFKASSTSSAATSLKSMGKNTPLKYSTNTVTAKTTTIPLSSVSGAGYPQKPIILQRSPSKGATGNTVRPQSTVSIQSASSSLNTNSPLASLSSSTTSKIGEGPSLAQPMIKVVSNSQNVPVSVTGIGVNTANASITQKIKFKTPLPKPKVKATKFKPLVPLQRSNILSSQSYGDSIVLGSTSATVTVTSTSPQKSVTPSQGMSVKVVQVTKSSNVSSSTSLMNTLNKPVVVVSNGTSLKTPQKLTFSGVPSSVTQQLKVISSTTASTSLTQALPKGTLTSKSMPLATGFKMIAVTTVVPGTTQVKTVYIATPIMSLPKTVSQSSNSSITTAAPQNIRHISSSLASNLQSVVARSINTINNKSTNIQQQQQQQQPQQTSQPSSTMVTSISITKNNKLVTQPKGLGSLKTTLAGTAQSLKLFTAVTKSRTPQTMTNVSKGTPLLPSTSMLTSASTNTQVNNQRLLNSNSTSKISLDGAATNIRLRNDKPDSNGTFLNINTVGLNAVPQIGNGPVHSNDNLGPITVTANTLEEVNATLNLLNDENNMTTEQITATATGETDDMAFLNAGEKFLEQLSAKMTATSPDSLSSKTDTFLFPSNLSLDMAEQNQPVFNEYDLSAAGNNVPSSIVIQNGIGAAKPTPALLAKDSSNFFLSHKTGAISSPKLLNNILPTGAKVLQPNSNSLSIGTFSQNSIGHHQSPVMVNPVFQQNKNELSNNVQPPTILNYTNITNVSNKNEKDLSKVSFITVGGAISGANSGQPSSGIVIDSSGVVVGSPVNKRLTSSLKMNTPQTANKLPMSIPGSSKLNISPILNNMSGPLTVDGSMKNLSTTDVFQDQKKAQNVVNNIQFYLSPTSVQQQEGVGGCSSSVGNLVDDVRLNNNESNALTPQSDRKRKFGDMQPPSARSPVSWVRSAANLLGRVSKFRGINKQKGDLNAASWFIKAVDPSEEPGYYGIIKTPMDFTKIKRKLEDGEYESYTQFYDDMSLIKKNCYTYNPANHIARKDCDDVFNFFEGEYKKLLERWEKHHVSPQKRQRLEENGS</sequence>
<proteinExistence type="predicted"/>
<reference evidence="8" key="1">
    <citation type="submission" date="2021-01" db="UniProtKB">
        <authorList>
            <consortium name="EnsemblMetazoa"/>
        </authorList>
    </citation>
    <scope>IDENTIFICATION</scope>
</reference>
<evidence type="ECO:0000256" key="5">
    <source>
        <dbReference type="SAM" id="MobiDB-lite"/>
    </source>
</evidence>
<dbReference type="PROSITE" id="PS51138">
    <property type="entry name" value="ENT"/>
    <property type="match status" value="1"/>
</dbReference>
<feature type="compositionally biased region" description="Low complexity" evidence="5">
    <location>
        <begin position="206"/>
        <end position="215"/>
    </location>
</feature>
<dbReference type="RefSeq" id="XP_066914317.1">
    <property type="nucleotide sequence ID" value="XM_067058216.1"/>
</dbReference>
<name>A0A7M5WIF9_9CNID</name>
<dbReference type="Pfam" id="PF00439">
    <property type="entry name" value="Bromodomain"/>
    <property type="match status" value="1"/>
</dbReference>
<accession>A0A7M5WIF9</accession>
<dbReference type="InterPro" id="IPR001487">
    <property type="entry name" value="Bromodomain"/>
</dbReference>
<organism evidence="8 9">
    <name type="scientific">Clytia hemisphaerica</name>
    <dbReference type="NCBI Taxonomy" id="252671"/>
    <lineage>
        <taxon>Eukaryota</taxon>
        <taxon>Metazoa</taxon>
        <taxon>Cnidaria</taxon>
        <taxon>Hydrozoa</taxon>
        <taxon>Hydroidolina</taxon>
        <taxon>Leptothecata</taxon>
        <taxon>Obeliida</taxon>
        <taxon>Clytiidae</taxon>
        <taxon>Clytia</taxon>
    </lineage>
</organism>
<feature type="compositionally biased region" description="Polar residues" evidence="5">
    <location>
        <begin position="216"/>
        <end position="227"/>
    </location>
</feature>
<dbReference type="PROSITE" id="PS50014">
    <property type="entry name" value="BROMODOMAIN_2"/>
    <property type="match status" value="1"/>
</dbReference>
<feature type="compositionally biased region" description="Basic and acidic residues" evidence="5">
    <location>
        <begin position="153"/>
        <end position="163"/>
    </location>
</feature>
<comment type="subcellular location">
    <subcellularLocation>
        <location evidence="1">Nucleus</location>
    </subcellularLocation>
</comment>
<evidence type="ECO:0000259" key="7">
    <source>
        <dbReference type="PROSITE" id="PS51138"/>
    </source>
</evidence>
<dbReference type="SUPFAM" id="SSF158639">
    <property type="entry name" value="ENT-like"/>
    <property type="match status" value="1"/>
</dbReference>
<protein>
    <recommendedName>
        <fullName evidence="10">Protein EMSY</fullName>
    </recommendedName>
</protein>
<feature type="compositionally biased region" description="Low complexity" evidence="5">
    <location>
        <begin position="273"/>
        <end position="299"/>
    </location>
</feature>
<dbReference type="AlphaFoldDB" id="A0A7M5WIF9"/>
<dbReference type="GO" id="GO:0005654">
    <property type="term" value="C:nucleoplasm"/>
    <property type="evidence" value="ECO:0007669"/>
    <property type="project" value="TreeGrafter"/>
</dbReference>
<dbReference type="InterPro" id="IPR036142">
    <property type="entry name" value="ENT_dom-like_sf"/>
</dbReference>